<keyword evidence="10" id="KW-1185">Reference proteome</keyword>
<reference evidence="9" key="1">
    <citation type="submission" date="2021-01" db="EMBL/GenBank/DDBJ databases">
        <title>Whole genome shotgun sequence of Virgisporangium ochraceum NBRC 16418.</title>
        <authorList>
            <person name="Komaki H."/>
            <person name="Tamura T."/>
        </authorList>
    </citation>
    <scope>NUCLEOTIDE SEQUENCE</scope>
    <source>
        <strain evidence="9">NBRC 16418</strain>
    </source>
</reference>
<dbReference type="Proteomes" id="UP000635606">
    <property type="component" value="Unassembled WGS sequence"/>
</dbReference>
<comment type="caution">
    <text evidence="9">The sequence shown here is derived from an EMBL/GenBank/DDBJ whole genome shotgun (WGS) entry which is preliminary data.</text>
</comment>
<dbReference type="Pfam" id="PF00005">
    <property type="entry name" value="ABC_tran"/>
    <property type="match status" value="1"/>
</dbReference>
<proteinExistence type="inferred from homology"/>
<dbReference type="PROSITE" id="PS50893">
    <property type="entry name" value="ABC_TRANSPORTER_2"/>
    <property type="match status" value="1"/>
</dbReference>
<organism evidence="9 10">
    <name type="scientific">Virgisporangium ochraceum</name>
    <dbReference type="NCBI Taxonomy" id="65505"/>
    <lineage>
        <taxon>Bacteria</taxon>
        <taxon>Bacillati</taxon>
        <taxon>Actinomycetota</taxon>
        <taxon>Actinomycetes</taxon>
        <taxon>Micromonosporales</taxon>
        <taxon>Micromonosporaceae</taxon>
        <taxon>Virgisporangium</taxon>
    </lineage>
</organism>
<dbReference type="GO" id="GO:0005524">
    <property type="term" value="F:ATP binding"/>
    <property type="evidence" value="ECO:0007669"/>
    <property type="project" value="UniProtKB-KW"/>
</dbReference>
<dbReference type="InterPro" id="IPR003593">
    <property type="entry name" value="AAA+_ATPase"/>
</dbReference>
<dbReference type="AlphaFoldDB" id="A0A8J4ECP4"/>
<name>A0A8J4ECP4_9ACTN</name>
<dbReference type="SUPFAM" id="SSF52540">
    <property type="entry name" value="P-loop containing nucleoside triphosphate hydrolases"/>
    <property type="match status" value="1"/>
</dbReference>
<dbReference type="RefSeq" id="WP_203930601.1">
    <property type="nucleotide sequence ID" value="NZ_BOPH01000082.1"/>
</dbReference>
<comment type="subcellular location">
    <subcellularLocation>
        <location evidence="1">Cell membrane</location>
        <topology evidence="1">Peripheral membrane protein</topology>
    </subcellularLocation>
</comment>
<keyword evidence="6 9" id="KW-0067">ATP-binding</keyword>
<dbReference type="InterPro" id="IPR003439">
    <property type="entry name" value="ABC_transporter-like_ATP-bd"/>
</dbReference>
<feature type="domain" description="ABC transporter" evidence="8">
    <location>
        <begin position="8"/>
        <end position="225"/>
    </location>
</feature>
<evidence type="ECO:0000256" key="6">
    <source>
        <dbReference type="ARBA" id="ARBA00022840"/>
    </source>
</evidence>
<dbReference type="GO" id="GO:0016887">
    <property type="term" value="F:ATP hydrolysis activity"/>
    <property type="evidence" value="ECO:0007669"/>
    <property type="project" value="InterPro"/>
</dbReference>
<evidence type="ECO:0000256" key="5">
    <source>
        <dbReference type="ARBA" id="ARBA00022741"/>
    </source>
</evidence>
<keyword evidence="7" id="KW-0472">Membrane</keyword>
<dbReference type="InterPro" id="IPR027417">
    <property type="entry name" value="P-loop_NTPase"/>
</dbReference>
<keyword evidence="3" id="KW-0813">Transport</keyword>
<evidence type="ECO:0000256" key="4">
    <source>
        <dbReference type="ARBA" id="ARBA00022475"/>
    </source>
</evidence>
<evidence type="ECO:0000256" key="1">
    <source>
        <dbReference type="ARBA" id="ARBA00004202"/>
    </source>
</evidence>
<dbReference type="PROSITE" id="PS00211">
    <property type="entry name" value="ABC_TRANSPORTER_1"/>
    <property type="match status" value="1"/>
</dbReference>
<gene>
    <name evidence="9" type="ORF">Voc01_056220</name>
</gene>
<keyword evidence="5" id="KW-0547">Nucleotide-binding</keyword>
<accession>A0A8J4ECP4</accession>
<dbReference type="EMBL" id="BOPH01000082">
    <property type="protein sequence ID" value="GIJ70705.1"/>
    <property type="molecule type" value="Genomic_DNA"/>
</dbReference>
<evidence type="ECO:0000256" key="7">
    <source>
        <dbReference type="ARBA" id="ARBA00023136"/>
    </source>
</evidence>
<evidence type="ECO:0000313" key="9">
    <source>
        <dbReference type="EMBL" id="GIJ70705.1"/>
    </source>
</evidence>
<evidence type="ECO:0000256" key="3">
    <source>
        <dbReference type="ARBA" id="ARBA00022448"/>
    </source>
</evidence>
<keyword evidence="4" id="KW-1003">Cell membrane</keyword>
<dbReference type="InterPro" id="IPR050086">
    <property type="entry name" value="MetN_ABC_transporter-like"/>
</dbReference>
<dbReference type="GO" id="GO:0005886">
    <property type="term" value="C:plasma membrane"/>
    <property type="evidence" value="ECO:0007669"/>
    <property type="project" value="UniProtKB-SubCell"/>
</dbReference>
<dbReference type="SMART" id="SM00382">
    <property type="entry name" value="AAA"/>
    <property type="match status" value="1"/>
</dbReference>
<evidence type="ECO:0000256" key="2">
    <source>
        <dbReference type="ARBA" id="ARBA00005417"/>
    </source>
</evidence>
<protein>
    <submittedName>
        <fullName evidence="9">ATP-binding protein</fullName>
    </submittedName>
</protein>
<sequence length="225" mass="24386">MGESCVNVRCCDLSVCVGEVTLVENVTFECCSGEWIVLAGPSGAGKTTLLRAINGLCPPTAGRVWALGSWMPGRSHREAEQVWRSTGTVQQELALFESLSALDNVAAGVRRFGVSRSEARRSARSWLERFELGDKHASFPHALSGGERQRVALARALAPQPQLLILDEPTAHLDDGSARIVLTAIKELVHQGATVVMSSHRDEEVAPLQTCRIEMEAGRVTRICV</sequence>
<comment type="similarity">
    <text evidence="2">Belongs to the ABC transporter superfamily.</text>
</comment>
<evidence type="ECO:0000259" key="8">
    <source>
        <dbReference type="PROSITE" id="PS50893"/>
    </source>
</evidence>
<dbReference type="InterPro" id="IPR017871">
    <property type="entry name" value="ABC_transporter-like_CS"/>
</dbReference>
<dbReference type="Gene3D" id="3.40.50.300">
    <property type="entry name" value="P-loop containing nucleotide triphosphate hydrolases"/>
    <property type="match status" value="1"/>
</dbReference>
<evidence type="ECO:0000313" key="10">
    <source>
        <dbReference type="Proteomes" id="UP000635606"/>
    </source>
</evidence>
<dbReference type="PANTHER" id="PTHR43166">
    <property type="entry name" value="AMINO ACID IMPORT ATP-BINDING PROTEIN"/>
    <property type="match status" value="1"/>
</dbReference>
<dbReference type="PANTHER" id="PTHR43166:SF9">
    <property type="entry name" value="GLUTAMATE_ASPARTATE IMPORT ATP-BINDING PROTEIN GLTL"/>
    <property type="match status" value="1"/>
</dbReference>